<dbReference type="GO" id="GO:0062064">
    <property type="term" value="F:box C/D methylation guide snoRNP complex binding"/>
    <property type="evidence" value="ECO:0007669"/>
    <property type="project" value="TreeGrafter"/>
</dbReference>
<feature type="compositionally biased region" description="Low complexity" evidence="1">
    <location>
        <begin position="148"/>
        <end position="164"/>
    </location>
</feature>
<sequence>MSNSQKREKLDIESPEEREARLGQLLSSISTGAKPSDIEPSTPSNPLPSRPHAMPESDVLARVRAFLPQFQAANEDLLKRAEEDPDSVDIEKGQGQHIAMDLGLGVFDAPENPSNDMGPIIESTVPEGFQQRQDEESEDESSSDSDSEGTSSSSEAGESVSAAK</sequence>
<feature type="compositionally biased region" description="Polar residues" evidence="1">
    <location>
        <begin position="25"/>
        <end position="42"/>
    </location>
</feature>
<protein>
    <submittedName>
        <fullName evidence="2">Uncharacterized protein</fullName>
    </submittedName>
</protein>
<evidence type="ECO:0000313" key="3">
    <source>
        <dbReference type="Proteomes" id="UP000094819"/>
    </source>
</evidence>
<accession>A0A1E3J0L0</accession>
<name>A0A1E3J0L0_9TREE</name>
<dbReference type="AlphaFoldDB" id="A0A1E3J0L0"/>
<reference evidence="2 3" key="1">
    <citation type="submission" date="2016-06" db="EMBL/GenBank/DDBJ databases">
        <title>Evolution of pathogenesis and genome organization in the Tremellales.</title>
        <authorList>
            <person name="Cuomo C."/>
            <person name="Litvintseva A."/>
            <person name="Heitman J."/>
            <person name="Chen Y."/>
            <person name="Sun S."/>
            <person name="Springer D."/>
            <person name="Dromer F."/>
            <person name="Young S."/>
            <person name="Zeng Q."/>
            <person name="Chapman S."/>
            <person name="Gujja S."/>
            <person name="Saif S."/>
            <person name="Birren B."/>
        </authorList>
    </citation>
    <scope>NUCLEOTIDE SEQUENCE [LARGE SCALE GENOMIC DNA]</scope>
    <source>
        <strain evidence="2 3">CBS 7118</strain>
    </source>
</reference>
<dbReference type="GO" id="GO:0000492">
    <property type="term" value="P:box C/D snoRNP assembly"/>
    <property type="evidence" value="ECO:0007669"/>
    <property type="project" value="InterPro"/>
</dbReference>
<evidence type="ECO:0000256" key="1">
    <source>
        <dbReference type="SAM" id="MobiDB-lite"/>
    </source>
</evidence>
<dbReference type="PANTHER" id="PTHR28674:SF1">
    <property type="entry name" value="NOP PROTEIN CHAPERONE 1"/>
    <property type="match status" value="1"/>
</dbReference>
<dbReference type="GeneID" id="30194249"/>
<dbReference type="PANTHER" id="PTHR28674">
    <property type="entry name" value="SIMILAR TO DNA SEGMENT, CHR 10, WAYNE STATE UNIVERSITY 102,-EXPRESSED"/>
    <property type="match status" value="1"/>
</dbReference>
<organism evidence="2 3">
    <name type="scientific">Cryptococcus wingfieldii CBS 7118</name>
    <dbReference type="NCBI Taxonomy" id="1295528"/>
    <lineage>
        <taxon>Eukaryota</taxon>
        <taxon>Fungi</taxon>
        <taxon>Dikarya</taxon>
        <taxon>Basidiomycota</taxon>
        <taxon>Agaricomycotina</taxon>
        <taxon>Tremellomycetes</taxon>
        <taxon>Tremellales</taxon>
        <taxon>Cryptococcaceae</taxon>
        <taxon>Cryptococcus</taxon>
    </lineage>
</organism>
<proteinExistence type="predicted"/>
<feature type="compositionally biased region" description="Basic and acidic residues" evidence="1">
    <location>
        <begin position="1"/>
        <end position="21"/>
    </location>
</feature>
<dbReference type="InterPro" id="IPR027921">
    <property type="entry name" value="NOPCHAP1"/>
</dbReference>
<comment type="caution">
    <text evidence="2">The sequence shown here is derived from an EMBL/GenBank/DDBJ whole genome shotgun (WGS) entry which is preliminary data.</text>
</comment>
<dbReference type="EMBL" id="AWGH01000015">
    <property type="protein sequence ID" value="ODN94185.1"/>
    <property type="molecule type" value="Genomic_DNA"/>
</dbReference>
<feature type="compositionally biased region" description="Acidic residues" evidence="1">
    <location>
        <begin position="135"/>
        <end position="147"/>
    </location>
</feature>
<keyword evidence="3" id="KW-1185">Reference proteome</keyword>
<dbReference type="RefSeq" id="XP_019030716.1">
    <property type="nucleotide sequence ID" value="XM_019177135.1"/>
</dbReference>
<feature type="region of interest" description="Disordered" evidence="1">
    <location>
        <begin position="1"/>
        <end position="56"/>
    </location>
</feature>
<dbReference type="Pfam" id="PF15370">
    <property type="entry name" value="NOPCHAP1"/>
    <property type="match status" value="1"/>
</dbReference>
<dbReference type="OrthoDB" id="1112980at2759"/>
<gene>
    <name evidence="2" type="ORF">L198_05036</name>
</gene>
<feature type="region of interest" description="Disordered" evidence="1">
    <location>
        <begin position="105"/>
        <end position="164"/>
    </location>
</feature>
<evidence type="ECO:0000313" key="2">
    <source>
        <dbReference type="EMBL" id="ODN94185.1"/>
    </source>
</evidence>
<dbReference type="Proteomes" id="UP000094819">
    <property type="component" value="Unassembled WGS sequence"/>
</dbReference>